<dbReference type="Proteomes" id="UP000240830">
    <property type="component" value="Unassembled WGS sequence"/>
</dbReference>
<dbReference type="PANTHER" id="PTHR10210:SF36">
    <property type="entry name" value="RIBOSE-PHOSPHATE PYROPHOSPHOKINASE 5"/>
    <property type="match status" value="1"/>
</dbReference>
<dbReference type="Gene3D" id="3.40.50.2020">
    <property type="match status" value="2"/>
</dbReference>
<dbReference type="InterPro" id="IPR029057">
    <property type="entry name" value="PRTase-like"/>
</dbReference>
<dbReference type="Pfam" id="PF13793">
    <property type="entry name" value="Pribosyltran_N"/>
    <property type="match status" value="1"/>
</dbReference>
<proteinExistence type="inferred from homology"/>
<organism evidence="4 5">
    <name type="scientific">Paramicrosporidium saccamoebae</name>
    <dbReference type="NCBI Taxonomy" id="1246581"/>
    <lineage>
        <taxon>Eukaryota</taxon>
        <taxon>Fungi</taxon>
        <taxon>Fungi incertae sedis</taxon>
        <taxon>Cryptomycota</taxon>
        <taxon>Cryptomycota incertae sedis</taxon>
        <taxon>Paramicrosporidium</taxon>
    </lineage>
</organism>
<dbReference type="GO" id="GO:0005524">
    <property type="term" value="F:ATP binding"/>
    <property type="evidence" value="ECO:0007669"/>
    <property type="project" value="TreeGrafter"/>
</dbReference>
<evidence type="ECO:0000313" key="4">
    <source>
        <dbReference type="EMBL" id="PJF19241.1"/>
    </source>
</evidence>
<gene>
    <name evidence="4" type="ORF">PSACC_00929</name>
</gene>
<comment type="similarity">
    <text evidence="1">Belongs to the ribose-phosphate pyrophosphokinase family.</text>
</comment>
<dbReference type="Pfam" id="PF14572">
    <property type="entry name" value="Pribosyl_synth"/>
    <property type="match status" value="1"/>
</dbReference>
<dbReference type="GO" id="GO:0002189">
    <property type="term" value="C:ribose phosphate diphosphokinase complex"/>
    <property type="evidence" value="ECO:0007669"/>
    <property type="project" value="TreeGrafter"/>
</dbReference>
<dbReference type="GO" id="GO:0005737">
    <property type="term" value="C:cytoplasm"/>
    <property type="evidence" value="ECO:0007669"/>
    <property type="project" value="TreeGrafter"/>
</dbReference>
<evidence type="ECO:0000256" key="2">
    <source>
        <dbReference type="ARBA" id="ARBA00022727"/>
    </source>
</evidence>
<evidence type="ECO:0000259" key="3">
    <source>
        <dbReference type="Pfam" id="PF13793"/>
    </source>
</evidence>
<reference evidence="4 5" key="1">
    <citation type="submission" date="2016-10" db="EMBL/GenBank/DDBJ databases">
        <title>The genome of Paramicrosporidium saccamoebae is the missing link in understanding Cryptomycota and Microsporidia evolution.</title>
        <authorList>
            <person name="Quandt C.A."/>
            <person name="Beaudet D."/>
            <person name="Corsaro D."/>
            <person name="Michel R."/>
            <person name="Corradi N."/>
            <person name="James T."/>
        </authorList>
    </citation>
    <scope>NUCLEOTIDE SEQUENCE [LARGE SCALE GENOMIC DNA]</scope>
    <source>
        <strain evidence="4 5">KSL3</strain>
    </source>
</reference>
<dbReference type="NCBIfam" id="TIGR01251">
    <property type="entry name" value="ribP_PPkin"/>
    <property type="match status" value="1"/>
</dbReference>
<dbReference type="STRING" id="1246581.A0A2H9TN92"/>
<dbReference type="InterPro" id="IPR005946">
    <property type="entry name" value="Rib-P_diPkinase"/>
</dbReference>
<evidence type="ECO:0000313" key="5">
    <source>
        <dbReference type="Proteomes" id="UP000240830"/>
    </source>
</evidence>
<keyword evidence="2" id="KW-0545">Nucleotide biosynthesis</keyword>
<accession>A0A2H9TN92</accession>
<dbReference type="InterPro" id="IPR000836">
    <property type="entry name" value="PRTase_dom"/>
</dbReference>
<dbReference type="InterPro" id="IPR029099">
    <property type="entry name" value="Pribosyltran_N"/>
</dbReference>
<dbReference type="GO" id="GO:0004749">
    <property type="term" value="F:ribose phosphate diphosphokinase activity"/>
    <property type="evidence" value="ECO:0007669"/>
    <property type="project" value="TreeGrafter"/>
</dbReference>
<comment type="caution">
    <text evidence="4">The sequence shown here is derived from an EMBL/GenBank/DDBJ whole genome shotgun (WGS) entry which is preliminary data.</text>
</comment>
<name>A0A2H9TN92_9FUNG</name>
<feature type="domain" description="Ribose-phosphate pyrophosphokinase N-terminal" evidence="3">
    <location>
        <begin position="13"/>
        <end position="101"/>
    </location>
</feature>
<evidence type="ECO:0000256" key="1">
    <source>
        <dbReference type="ARBA" id="ARBA00006478"/>
    </source>
</evidence>
<dbReference type="CDD" id="cd06223">
    <property type="entry name" value="PRTases_typeI"/>
    <property type="match status" value="1"/>
</dbReference>
<dbReference type="EMBL" id="MTSL01000072">
    <property type="protein sequence ID" value="PJF19241.1"/>
    <property type="molecule type" value="Genomic_DNA"/>
</dbReference>
<protein>
    <recommendedName>
        <fullName evidence="3">Ribose-phosphate pyrophosphokinase N-terminal domain-containing protein</fullName>
    </recommendedName>
</protein>
<dbReference type="FunFam" id="3.40.50.2020:FF:000014">
    <property type="entry name" value="Ribose-phosphate pyrophosphokinase 1"/>
    <property type="match status" value="1"/>
</dbReference>
<dbReference type="OrthoDB" id="413572at2759"/>
<dbReference type="GO" id="GO:0000287">
    <property type="term" value="F:magnesium ion binding"/>
    <property type="evidence" value="ECO:0007669"/>
    <property type="project" value="InterPro"/>
</dbReference>
<dbReference type="PANTHER" id="PTHR10210">
    <property type="entry name" value="RIBOSE-PHOSPHATE DIPHOSPHOKINASE FAMILY MEMBER"/>
    <property type="match status" value="1"/>
</dbReference>
<dbReference type="GO" id="GO:0006015">
    <property type="term" value="P:5-phosphoribose 1-diphosphate biosynthetic process"/>
    <property type="evidence" value="ECO:0007669"/>
    <property type="project" value="TreeGrafter"/>
</dbReference>
<dbReference type="AlphaFoldDB" id="A0A2H9TN92"/>
<sequence length="310" mass="34487">MCDDETHDLWFTIVFSGSSHPDFANAIVSRLGLPLGDLELTKFANLEIGVEIRQSVRDMDVYIIQTSYSHVNDYLMELLILVHACKIAITVVAPCFPYSRHIPFPTEKPLLGTLTLEQNRLLSACRDPSKTVNGYRFWTARSGRLVASMIESAGLQSLWVLLSNLRATEMANLLGVDFALIHKDRTCKGKDETDSLVLVGSVEGRDAIMMDDMADTCLTLTQGAAILRRHGARRIYAVITHGIFSGDSVDQIHQSDIAEVIVSNTVPQKDHLQCCPKFKVVDVSPIFAEAIRRTHNGESISYLFDTNAFQ</sequence>
<keyword evidence="5" id="KW-1185">Reference proteome</keyword>
<dbReference type="SMART" id="SM01400">
    <property type="entry name" value="Pribosyltran_N"/>
    <property type="match status" value="1"/>
</dbReference>
<dbReference type="GO" id="GO:0006164">
    <property type="term" value="P:purine nucleotide biosynthetic process"/>
    <property type="evidence" value="ECO:0007669"/>
    <property type="project" value="TreeGrafter"/>
</dbReference>
<dbReference type="SUPFAM" id="SSF53271">
    <property type="entry name" value="PRTase-like"/>
    <property type="match status" value="2"/>
</dbReference>